<reference evidence="1 2" key="1">
    <citation type="journal article" date="2019" name="Mol. Biol. Evol.">
        <title>Blast fungal genomes show frequent chromosomal changes, gene gains and losses, and effector gene turnover.</title>
        <authorList>
            <person name="Gomez Luciano L.B."/>
            <person name="Jason Tsai I."/>
            <person name="Chuma I."/>
            <person name="Tosa Y."/>
            <person name="Chen Y.H."/>
            <person name="Li J.Y."/>
            <person name="Li M.Y."/>
            <person name="Jade Lu M.Y."/>
            <person name="Nakayashiki H."/>
            <person name="Li W.H."/>
        </authorList>
    </citation>
    <scope>NUCLEOTIDE SEQUENCE [LARGE SCALE GENOMIC DNA]</scope>
    <source>
        <strain evidence="1">MZ5-1-6</strain>
    </source>
</reference>
<organism evidence="1 2">
    <name type="scientific">Pyricularia oryzae</name>
    <name type="common">Rice blast fungus</name>
    <name type="synonym">Magnaporthe oryzae</name>
    <dbReference type="NCBI Taxonomy" id="318829"/>
    <lineage>
        <taxon>Eukaryota</taxon>
        <taxon>Fungi</taxon>
        <taxon>Dikarya</taxon>
        <taxon>Ascomycota</taxon>
        <taxon>Pezizomycotina</taxon>
        <taxon>Sordariomycetes</taxon>
        <taxon>Sordariomycetidae</taxon>
        <taxon>Magnaporthales</taxon>
        <taxon>Pyriculariaceae</taxon>
        <taxon>Pyricularia</taxon>
    </lineage>
</organism>
<evidence type="ECO:0000313" key="2">
    <source>
        <dbReference type="Proteomes" id="UP000294847"/>
    </source>
</evidence>
<dbReference type="EMBL" id="CP034206">
    <property type="protein sequence ID" value="QBZ59207.1"/>
    <property type="molecule type" value="Genomic_DNA"/>
</dbReference>
<accession>A0A4P7N903</accession>
<name>A0A4P7N903_PYROR</name>
<protein>
    <submittedName>
        <fullName evidence="1">Uncharacterized protein</fullName>
    </submittedName>
</protein>
<proteinExistence type="predicted"/>
<dbReference type="Proteomes" id="UP000294847">
    <property type="component" value="Chromosome 3"/>
</dbReference>
<evidence type="ECO:0000313" key="1">
    <source>
        <dbReference type="EMBL" id="QBZ59207.1"/>
    </source>
</evidence>
<gene>
    <name evidence="1" type="ORF">PoMZ_04168</name>
</gene>
<dbReference type="AlphaFoldDB" id="A0A4P7N903"/>
<sequence>MPEDSRRFDVSVDDAFAVNLSQRGEYISEVRSYPLRCEPGLAFLLQLFLKTQGHVREHKHQALLVVSKGLQQWDAGPGQLRKDTGLADRIVWRNVVRLDNDLEGPGVAPIYFGRDAAGDVLAVLVRADPDPRFRHL</sequence>